<dbReference type="Pfam" id="PF17819">
    <property type="entry name" value="Tex55"/>
    <property type="match status" value="1"/>
</dbReference>
<evidence type="ECO:0000256" key="1">
    <source>
        <dbReference type="SAM" id="MobiDB-lite"/>
    </source>
</evidence>
<dbReference type="CDD" id="cd22975">
    <property type="entry name" value="DD_TEX55"/>
    <property type="match status" value="1"/>
</dbReference>
<evidence type="ECO:0000313" key="2">
    <source>
        <dbReference type="Proteomes" id="UP000515135"/>
    </source>
</evidence>
<dbReference type="InterPro" id="IPR040760">
    <property type="entry name" value="Tex55"/>
</dbReference>
<reference evidence="3" key="1">
    <citation type="submission" date="2025-08" db="UniProtKB">
        <authorList>
            <consortium name="RefSeq"/>
        </authorList>
    </citation>
    <scope>IDENTIFICATION</scope>
    <source>
        <tissue evidence="3">Gonad</tissue>
    </source>
</reference>
<dbReference type="Proteomes" id="UP000515135">
    <property type="component" value="Unplaced"/>
</dbReference>
<dbReference type="KEGG" id="bbel:109479182"/>
<proteinExistence type="predicted"/>
<feature type="region of interest" description="Disordered" evidence="1">
    <location>
        <begin position="1"/>
        <end position="73"/>
    </location>
</feature>
<keyword evidence="2" id="KW-1185">Reference proteome</keyword>
<name>A0A6P4ZIR1_BRABE</name>
<organism evidence="2 3">
    <name type="scientific">Branchiostoma belcheri</name>
    <name type="common">Amphioxus</name>
    <dbReference type="NCBI Taxonomy" id="7741"/>
    <lineage>
        <taxon>Eukaryota</taxon>
        <taxon>Metazoa</taxon>
        <taxon>Chordata</taxon>
        <taxon>Cephalochordata</taxon>
        <taxon>Leptocardii</taxon>
        <taxon>Amphioxiformes</taxon>
        <taxon>Branchiostomatidae</taxon>
        <taxon>Branchiostoma</taxon>
    </lineage>
</organism>
<dbReference type="OrthoDB" id="522106at2759"/>
<dbReference type="AlphaFoldDB" id="A0A6P4ZIR1"/>
<dbReference type="GeneID" id="109479182"/>
<dbReference type="PANTHER" id="PTHR47110:SF3">
    <property type="entry name" value="TESTIS-SPECIFIC EXPRESSED PROTEIN 55-LIKE"/>
    <property type="match status" value="1"/>
</dbReference>
<accession>A0A6P4ZIR1</accession>
<gene>
    <name evidence="3" type="primary">LOC109479182</name>
</gene>
<dbReference type="Gene3D" id="1.20.890.10">
    <property type="entry name" value="cAMP-dependent protein kinase regulatory subunit, dimerization-anchoring domain"/>
    <property type="match status" value="1"/>
</dbReference>
<dbReference type="RefSeq" id="XP_019636633.1">
    <property type="nucleotide sequence ID" value="XM_019781074.1"/>
</dbReference>
<feature type="compositionally biased region" description="Basic and acidic residues" evidence="1">
    <location>
        <begin position="32"/>
        <end position="41"/>
    </location>
</feature>
<dbReference type="SUPFAM" id="SSF47391">
    <property type="entry name" value="Dimerization-anchoring domain of cAMP-dependent PK regulatory subunit"/>
    <property type="match status" value="1"/>
</dbReference>
<protein>
    <submittedName>
        <fullName evidence="3">Uncharacterized protein LOC109479182</fullName>
    </submittedName>
</protein>
<dbReference type="PANTHER" id="PTHR47110">
    <property type="entry name" value="TESTIS-SPECIFIC EXPRESSED PROTEIN 55"/>
    <property type="match status" value="1"/>
</dbReference>
<evidence type="ECO:0000313" key="3">
    <source>
        <dbReference type="RefSeq" id="XP_019636633.1"/>
    </source>
</evidence>
<sequence length="155" mass="17621">MASEVQEGDGAPSSDDTSTQEGGTDKVLMTEQETKQSHNDIPEATPEQQAADQEIRRELTSAGTDKGGPDIWDEELRDELLGYQSPMEDPYTRALKYLEKHQVMELFKGLTANIVYDRPADPLQFMLEKVEDMIKEREQKWAKEVETQKKEQEGS</sequence>
<dbReference type="InterPro" id="IPR048377">
    <property type="entry name" value="TEX55_DD"/>
</dbReference>